<proteinExistence type="predicted"/>
<reference evidence="1 2" key="1">
    <citation type="journal article" date="2018" name="PLoS Genet.">
        <title>Population sequencing reveals clonal diversity and ancestral inbreeding in the grapevine cultivar Chardonnay.</title>
        <authorList>
            <person name="Roach M.J."/>
            <person name="Johnson D.L."/>
            <person name="Bohlmann J."/>
            <person name="van Vuuren H.J."/>
            <person name="Jones S.J."/>
            <person name="Pretorius I.S."/>
            <person name="Schmidt S.A."/>
            <person name="Borneman A.R."/>
        </authorList>
    </citation>
    <scope>NUCLEOTIDE SEQUENCE [LARGE SCALE GENOMIC DNA]</scope>
    <source>
        <strain evidence="2">cv. Chardonnay</strain>
        <tissue evidence="1">Leaf</tissue>
    </source>
</reference>
<sequence>MTSGLQLPGFGSALVADPKLYRSIVGALQYVIITRTSPALELVGFWDVD</sequence>
<name>A0A438K887_VITVI</name>
<protein>
    <submittedName>
        <fullName evidence="1">Uncharacterized protein</fullName>
    </submittedName>
</protein>
<dbReference type="Proteomes" id="UP000288805">
    <property type="component" value="Unassembled WGS sequence"/>
</dbReference>
<organism evidence="1 2">
    <name type="scientific">Vitis vinifera</name>
    <name type="common">Grape</name>
    <dbReference type="NCBI Taxonomy" id="29760"/>
    <lineage>
        <taxon>Eukaryota</taxon>
        <taxon>Viridiplantae</taxon>
        <taxon>Streptophyta</taxon>
        <taxon>Embryophyta</taxon>
        <taxon>Tracheophyta</taxon>
        <taxon>Spermatophyta</taxon>
        <taxon>Magnoliopsida</taxon>
        <taxon>eudicotyledons</taxon>
        <taxon>Gunneridae</taxon>
        <taxon>Pentapetalae</taxon>
        <taxon>rosids</taxon>
        <taxon>Vitales</taxon>
        <taxon>Vitaceae</taxon>
        <taxon>Viteae</taxon>
        <taxon>Vitis</taxon>
    </lineage>
</organism>
<dbReference type="EMBL" id="QGNW01000013">
    <property type="protein sequence ID" value="RVX17412.1"/>
    <property type="molecule type" value="Genomic_DNA"/>
</dbReference>
<evidence type="ECO:0000313" key="1">
    <source>
        <dbReference type="EMBL" id="RVX17412.1"/>
    </source>
</evidence>
<evidence type="ECO:0000313" key="2">
    <source>
        <dbReference type="Proteomes" id="UP000288805"/>
    </source>
</evidence>
<gene>
    <name evidence="1" type="ORF">CK203_003817</name>
</gene>
<comment type="caution">
    <text evidence="1">The sequence shown here is derived from an EMBL/GenBank/DDBJ whole genome shotgun (WGS) entry which is preliminary data.</text>
</comment>
<accession>A0A438K887</accession>
<dbReference type="AlphaFoldDB" id="A0A438K887"/>